<proteinExistence type="predicted"/>
<gene>
    <name evidence="1" type="ORF">CQ13_37530</name>
</gene>
<keyword evidence="2" id="KW-1185">Reference proteome</keyword>
<evidence type="ECO:0000313" key="1">
    <source>
        <dbReference type="EMBL" id="KRR15028.1"/>
    </source>
</evidence>
<name>A0A0R3M425_9BRAD</name>
<comment type="caution">
    <text evidence="1">The sequence shown here is derived from an EMBL/GenBank/DDBJ whole genome shotgun (WGS) entry which is preliminary data.</text>
</comment>
<protein>
    <submittedName>
        <fullName evidence="1">Uncharacterized protein</fullName>
    </submittedName>
</protein>
<dbReference type="Proteomes" id="UP000052023">
    <property type="component" value="Unassembled WGS sequence"/>
</dbReference>
<dbReference type="AlphaFoldDB" id="A0A0R3M425"/>
<accession>A0A0R3M425</accession>
<organism evidence="1 2">
    <name type="scientific">Bradyrhizobium retamae</name>
    <dbReference type="NCBI Taxonomy" id="1300035"/>
    <lineage>
        <taxon>Bacteria</taxon>
        <taxon>Pseudomonadati</taxon>
        <taxon>Pseudomonadota</taxon>
        <taxon>Alphaproteobacteria</taxon>
        <taxon>Hyphomicrobiales</taxon>
        <taxon>Nitrobacteraceae</taxon>
        <taxon>Bradyrhizobium</taxon>
    </lineage>
</organism>
<evidence type="ECO:0000313" key="2">
    <source>
        <dbReference type="Proteomes" id="UP000052023"/>
    </source>
</evidence>
<sequence length="86" mass="9469">MTNNRMEARRQGTLATLTATYPPGRFGALEIRADHLVVTFKENPGVIVGLSHMGEDREKEFVIPCGLEHFVAGACRTWRGLQGIDG</sequence>
<reference evidence="1 2" key="1">
    <citation type="submission" date="2014-03" db="EMBL/GenBank/DDBJ databases">
        <title>Bradyrhizobium valentinum sp. nov., isolated from effective nodules of Lupinus mariae-josephae, a lupine endemic of basic-lime soils in Eastern Spain.</title>
        <authorList>
            <person name="Duran D."/>
            <person name="Rey L."/>
            <person name="Navarro A."/>
            <person name="Busquets A."/>
            <person name="Imperial J."/>
            <person name="Ruiz-Argueso T."/>
        </authorList>
    </citation>
    <scope>NUCLEOTIDE SEQUENCE [LARGE SCALE GENOMIC DNA]</scope>
    <source>
        <strain evidence="1 2">Ro19</strain>
    </source>
</reference>
<dbReference type="EMBL" id="LLYA01000229">
    <property type="protein sequence ID" value="KRR15028.1"/>
    <property type="molecule type" value="Genomic_DNA"/>
</dbReference>